<dbReference type="PROSITE" id="PS50262">
    <property type="entry name" value="G_PROTEIN_RECEP_F1_2"/>
    <property type="match status" value="1"/>
</dbReference>
<dbReference type="SUPFAM" id="SSF81321">
    <property type="entry name" value="Family A G protein-coupled receptor-like"/>
    <property type="match status" value="1"/>
</dbReference>
<proteinExistence type="predicted"/>
<evidence type="ECO:0000256" key="11">
    <source>
        <dbReference type="SAM" id="Phobius"/>
    </source>
</evidence>
<evidence type="ECO:0000313" key="14">
    <source>
        <dbReference type="Proteomes" id="UP001249851"/>
    </source>
</evidence>
<feature type="transmembrane region" description="Helical" evidence="11">
    <location>
        <begin position="246"/>
        <end position="268"/>
    </location>
</feature>
<keyword evidence="5" id="KW-0297">G-protein coupled receptor</keyword>
<evidence type="ECO:0000256" key="3">
    <source>
        <dbReference type="ARBA" id="ARBA00022692"/>
    </source>
</evidence>
<feature type="transmembrane region" description="Helical" evidence="11">
    <location>
        <begin position="20"/>
        <end position="48"/>
    </location>
</feature>
<dbReference type="Gene3D" id="1.20.1070.10">
    <property type="entry name" value="Rhodopsin 7-helix transmembrane proteins"/>
    <property type="match status" value="1"/>
</dbReference>
<evidence type="ECO:0000256" key="6">
    <source>
        <dbReference type="ARBA" id="ARBA00023136"/>
    </source>
</evidence>
<feature type="transmembrane region" description="Helical" evidence="11">
    <location>
        <begin position="174"/>
        <end position="192"/>
    </location>
</feature>
<evidence type="ECO:0000256" key="4">
    <source>
        <dbReference type="ARBA" id="ARBA00022989"/>
    </source>
</evidence>
<dbReference type="EMBL" id="JARQWQ010000061">
    <property type="protein sequence ID" value="KAK2555642.1"/>
    <property type="molecule type" value="Genomic_DNA"/>
</dbReference>
<dbReference type="PANTHER" id="PTHR24246">
    <property type="entry name" value="OLFACTORY RECEPTOR AND ADENOSINE RECEPTOR"/>
    <property type="match status" value="1"/>
</dbReference>
<dbReference type="GO" id="GO:0004930">
    <property type="term" value="F:G protein-coupled receptor activity"/>
    <property type="evidence" value="ECO:0007669"/>
    <property type="project" value="UniProtKB-KW"/>
</dbReference>
<feature type="region of interest" description="Disordered" evidence="10">
    <location>
        <begin position="214"/>
        <end position="234"/>
    </location>
</feature>
<evidence type="ECO:0000256" key="8">
    <source>
        <dbReference type="ARBA" id="ARBA00023180"/>
    </source>
</evidence>
<reference evidence="13" key="1">
    <citation type="journal article" date="2023" name="G3 (Bethesda)">
        <title>Whole genome assembly and annotation of the endangered Caribbean coral Acropora cervicornis.</title>
        <authorList>
            <person name="Selwyn J.D."/>
            <person name="Vollmer S.V."/>
        </authorList>
    </citation>
    <scope>NUCLEOTIDE SEQUENCE</scope>
    <source>
        <strain evidence="13">K2</strain>
    </source>
</reference>
<dbReference type="PRINTS" id="PR00237">
    <property type="entry name" value="GPCRRHODOPSN"/>
</dbReference>
<evidence type="ECO:0000256" key="7">
    <source>
        <dbReference type="ARBA" id="ARBA00023170"/>
    </source>
</evidence>
<reference evidence="13" key="2">
    <citation type="journal article" date="2023" name="Science">
        <title>Genomic signatures of disease resistance in endangered staghorn corals.</title>
        <authorList>
            <person name="Vollmer S.V."/>
            <person name="Selwyn J.D."/>
            <person name="Despard B.A."/>
            <person name="Roesel C.L."/>
        </authorList>
    </citation>
    <scope>NUCLEOTIDE SEQUENCE</scope>
    <source>
        <strain evidence="13">K2</strain>
    </source>
</reference>
<dbReference type="InterPro" id="IPR000276">
    <property type="entry name" value="GPCR_Rhodpsn"/>
</dbReference>
<feature type="transmembrane region" description="Helical" evidence="11">
    <location>
        <begin position="60"/>
        <end position="86"/>
    </location>
</feature>
<feature type="transmembrane region" description="Helical" evidence="11">
    <location>
        <begin position="111"/>
        <end position="131"/>
    </location>
</feature>
<dbReference type="PANTHER" id="PTHR24246:SF27">
    <property type="entry name" value="ADENOSINE RECEPTOR, ISOFORM A"/>
    <property type="match status" value="1"/>
</dbReference>
<dbReference type="AlphaFoldDB" id="A0AAD9Q6F4"/>
<keyword evidence="7" id="KW-0675">Receptor</keyword>
<accession>A0AAD9Q6F4</accession>
<comment type="subcellular location">
    <subcellularLocation>
        <location evidence="1">Cell membrane</location>
        <topology evidence="1">Multi-pass membrane protein</topology>
    </subcellularLocation>
</comment>
<feature type="transmembrane region" description="Helical" evidence="11">
    <location>
        <begin position="143"/>
        <end position="162"/>
    </location>
</feature>
<dbReference type="Proteomes" id="UP001249851">
    <property type="component" value="Unassembled WGS sequence"/>
</dbReference>
<keyword evidence="8" id="KW-0325">Glycoprotein</keyword>
<evidence type="ECO:0000256" key="1">
    <source>
        <dbReference type="ARBA" id="ARBA00004651"/>
    </source>
</evidence>
<organism evidence="13 14">
    <name type="scientific">Acropora cervicornis</name>
    <name type="common">Staghorn coral</name>
    <dbReference type="NCBI Taxonomy" id="6130"/>
    <lineage>
        <taxon>Eukaryota</taxon>
        <taxon>Metazoa</taxon>
        <taxon>Cnidaria</taxon>
        <taxon>Anthozoa</taxon>
        <taxon>Hexacorallia</taxon>
        <taxon>Scleractinia</taxon>
        <taxon>Astrocoeniina</taxon>
        <taxon>Acroporidae</taxon>
        <taxon>Acropora</taxon>
    </lineage>
</organism>
<dbReference type="InterPro" id="IPR017452">
    <property type="entry name" value="GPCR_Rhodpsn_7TM"/>
</dbReference>
<keyword evidence="2" id="KW-1003">Cell membrane</keyword>
<sequence length="319" mass="35991">MNQTTANATPEVPLTGGPTTAFLISGTFLAVVCPLTVLSNVLLLVAIYKGPTFRTPSACFLVGLAFVDLITGLIPEPMLISCYFMMYNGPNSGCTKAFDAMGYLMAITTNTSYFIVLTFTLVQYVAVAFPFKFQILITRRRIAACVAGLFFYATLFEIIRAVGAPEEVMFKIDLILHSTVSLLLTIITYLLLQRAFGKQMKYRRATLLTTNTAVTEESPEMSRASRRPQSSKRTPQQLIEKNFVRLNLMLIVILLVCSPPSAIFWYIYLYSDEETKQKIWTARVIAENTLYLKFLLDPLLFAWHMPKYRKALKNVFARE</sequence>
<dbReference type="Pfam" id="PF00001">
    <property type="entry name" value="7tm_1"/>
    <property type="match status" value="1"/>
</dbReference>
<comment type="caution">
    <text evidence="13">The sequence shown here is derived from an EMBL/GenBank/DDBJ whole genome shotgun (WGS) entry which is preliminary data.</text>
</comment>
<keyword evidence="3 11" id="KW-0812">Transmembrane</keyword>
<evidence type="ECO:0000259" key="12">
    <source>
        <dbReference type="PROSITE" id="PS50262"/>
    </source>
</evidence>
<dbReference type="CDD" id="cd00637">
    <property type="entry name" value="7tm_classA_rhodopsin-like"/>
    <property type="match status" value="1"/>
</dbReference>
<dbReference type="GO" id="GO:0005886">
    <property type="term" value="C:plasma membrane"/>
    <property type="evidence" value="ECO:0007669"/>
    <property type="project" value="UniProtKB-SubCell"/>
</dbReference>
<evidence type="ECO:0000256" key="5">
    <source>
        <dbReference type="ARBA" id="ARBA00023040"/>
    </source>
</evidence>
<keyword evidence="9" id="KW-0807">Transducer</keyword>
<protein>
    <recommendedName>
        <fullName evidence="12">G-protein coupled receptors family 1 profile domain-containing protein</fullName>
    </recommendedName>
</protein>
<feature type="domain" description="G-protein coupled receptors family 1 profile" evidence="12">
    <location>
        <begin position="39"/>
        <end position="301"/>
    </location>
</feature>
<evidence type="ECO:0000256" key="9">
    <source>
        <dbReference type="ARBA" id="ARBA00023224"/>
    </source>
</evidence>
<keyword evidence="14" id="KW-1185">Reference proteome</keyword>
<gene>
    <name evidence="13" type="ORF">P5673_022665</name>
</gene>
<keyword evidence="4 11" id="KW-1133">Transmembrane helix</keyword>
<evidence type="ECO:0000256" key="10">
    <source>
        <dbReference type="SAM" id="MobiDB-lite"/>
    </source>
</evidence>
<keyword evidence="6 11" id="KW-0472">Membrane</keyword>
<evidence type="ECO:0000256" key="2">
    <source>
        <dbReference type="ARBA" id="ARBA00022475"/>
    </source>
</evidence>
<evidence type="ECO:0000313" key="13">
    <source>
        <dbReference type="EMBL" id="KAK2555642.1"/>
    </source>
</evidence>
<name>A0AAD9Q6F4_ACRCE</name>